<dbReference type="Pfam" id="PF03372">
    <property type="entry name" value="Exo_endo_phos"/>
    <property type="match status" value="1"/>
</dbReference>
<dbReference type="InterPro" id="IPR043502">
    <property type="entry name" value="DNA/RNA_pol_sf"/>
</dbReference>
<comment type="caution">
    <text evidence="3">The sequence shown here is derived from an EMBL/GenBank/DDBJ whole genome shotgun (WGS) entry which is preliminary data.</text>
</comment>
<proteinExistence type="predicted"/>
<dbReference type="GO" id="GO:0003824">
    <property type="term" value="F:catalytic activity"/>
    <property type="evidence" value="ECO:0007669"/>
    <property type="project" value="InterPro"/>
</dbReference>
<dbReference type="CDD" id="cd01650">
    <property type="entry name" value="RT_nLTR_like"/>
    <property type="match status" value="1"/>
</dbReference>
<evidence type="ECO:0000313" key="4">
    <source>
        <dbReference type="Proteomes" id="UP001165190"/>
    </source>
</evidence>
<dbReference type="SUPFAM" id="SSF56672">
    <property type="entry name" value="DNA/RNA polymerases"/>
    <property type="match status" value="1"/>
</dbReference>
<dbReference type="Pfam" id="PF00078">
    <property type="entry name" value="RVT_1"/>
    <property type="match status" value="1"/>
</dbReference>
<evidence type="ECO:0000259" key="2">
    <source>
        <dbReference type="Pfam" id="PF03372"/>
    </source>
</evidence>
<feature type="domain" description="Reverse transcriptase" evidence="1">
    <location>
        <begin position="461"/>
        <end position="572"/>
    </location>
</feature>
<keyword evidence="4" id="KW-1185">Reference proteome</keyword>
<dbReference type="InterPro" id="IPR000477">
    <property type="entry name" value="RT_dom"/>
</dbReference>
<protein>
    <recommendedName>
        <fullName evidence="5">Reverse transcriptase domain-containing protein</fullName>
    </recommendedName>
</protein>
<name>A0A9W7IEL3_HIBTR</name>
<sequence length="579" mass="66270">MEVCRNNLLRSLWSLRNSDMVFNPSVGLAGGLVTLWDSNFFTMESSVLNQRYIILIGTLSKWGKKVCVVNLYAPNDDGERKSFFEQLAATVGSLDLPIIVGGNFNSIMEEDEKLGDLFNKRASEILRDFTENLSLINLPLQGGSFTWFGKKSPPQASRIDRFCISPDLLLLWPNLTQSVLPKSLSDHCPIMISFQSVCTPAKPFKWFSSWSGIKGYSDAINQAISTASTLGISHILKVCKHTSKQWHVKEVMARSDNIKETELKLHTLEEKIYLNNGNHSELVEASKLRSQLWAMYRKEERDWLQKSRLKWFQEGDRNTRFFHLTATSRKMSNQISQISFEGETFSEPKEISSIFEQHFKKTFQSRTTLRIRKWDCNLKSLPKSSAEWLERPFSKDEVWEAIVSADGSRAPGPDGFNLQFFKNYWNSLHKPIMEFFNSFYSGKGIPSELNLAYVALIPKVKNPTVVDDFRPISLVGSLYKIVARVLARRMSLFMSNLISDCQFAFIKGRQITDCALIANELVDLAKKSKEEIVIFKADFKKAFDSIEWPFLFLVMNKMGFGKKWCNWIRACVTTSSLVV</sequence>
<dbReference type="OrthoDB" id="1001975at2759"/>
<dbReference type="EMBL" id="BSYR01000026">
    <property type="protein sequence ID" value="GMI94890.1"/>
    <property type="molecule type" value="Genomic_DNA"/>
</dbReference>
<evidence type="ECO:0000313" key="3">
    <source>
        <dbReference type="EMBL" id="GMI94890.1"/>
    </source>
</evidence>
<accession>A0A9W7IEL3</accession>
<gene>
    <name evidence="3" type="ORF">HRI_003158300</name>
</gene>
<feature type="domain" description="Endonuclease/exonuclease/phosphatase" evidence="2">
    <location>
        <begin position="24"/>
        <end position="187"/>
    </location>
</feature>
<dbReference type="PANTHER" id="PTHR31635">
    <property type="entry name" value="REVERSE TRANSCRIPTASE DOMAIN-CONTAINING PROTEIN-RELATED"/>
    <property type="match status" value="1"/>
</dbReference>
<reference evidence="3" key="1">
    <citation type="submission" date="2023-05" db="EMBL/GenBank/DDBJ databases">
        <title>Genome and transcriptome analyses reveal genes involved in the formation of fine ridges on petal epidermal cells in Hibiscus trionum.</title>
        <authorList>
            <person name="Koshimizu S."/>
            <person name="Masuda S."/>
            <person name="Ishii T."/>
            <person name="Shirasu K."/>
            <person name="Hoshino A."/>
            <person name="Arita M."/>
        </authorList>
    </citation>
    <scope>NUCLEOTIDE SEQUENCE</scope>
    <source>
        <strain evidence="3">Hamamatsu line</strain>
    </source>
</reference>
<dbReference type="AlphaFoldDB" id="A0A9W7IEL3"/>
<organism evidence="3 4">
    <name type="scientific">Hibiscus trionum</name>
    <name type="common">Flower of an hour</name>
    <dbReference type="NCBI Taxonomy" id="183268"/>
    <lineage>
        <taxon>Eukaryota</taxon>
        <taxon>Viridiplantae</taxon>
        <taxon>Streptophyta</taxon>
        <taxon>Embryophyta</taxon>
        <taxon>Tracheophyta</taxon>
        <taxon>Spermatophyta</taxon>
        <taxon>Magnoliopsida</taxon>
        <taxon>eudicotyledons</taxon>
        <taxon>Gunneridae</taxon>
        <taxon>Pentapetalae</taxon>
        <taxon>rosids</taxon>
        <taxon>malvids</taxon>
        <taxon>Malvales</taxon>
        <taxon>Malvaceae</taxon>
        <taxon>Malvoideae</taxon>
        <taxon>Hibiscus</taxon>
    </lineage>
</organism>
<dbReference type="InterPro" id="IPR005135">
    <property type="entry name" value="Endo/exonuclease/phosphatase"/>
</dbReference>
<dbReference type="PANTHER" id="PTHR31635:SF196">
    <property type="entry name" value="REVERSE TRANSCRIPTASE DOMAIN-CONTAINING PROTEIN-RELATED"/>
    <property type="match status" value="1"/>
</dbReference>
<evidence type="ECO:0000259" key="1">
    <source>
        <dbReference type="Pfam" id="PF00078"/>
    </source>
</evidence>
<dbReference type="InterPro" id="IPR036691">
    <property type="entry name" value="Endo/exonu/phosph_ase_sf"/>
</dbReference>
<dbReference type="SUPFAM" id="SSF56219">
    <property type="entry name" value="DNase I-like"/>
    <property type="match status" value="1"/>
</dbReference>
<evidence type="ECO:0008006" key="5">
    <source>
        <dbReference type="Google" id="ProtNLM"/>
    </source>
</evidence>
<dbReference type="Gene3D" id="3.60.10.10">
    <property type="entry name" value="Endonuclease/exonuclease/phosphatase"/>
    <property type="match status" value="1"/>
</dbReference>
<dbReference type="Proteomes" id="UP001165190">
    <property type="component" value="Unassembled WGS sequence"/>
</dbReference>